<evidence type="ECO:0000313" key="7">
    <source>
        <dbReference type="Proteomes" id="UP001549146"/>
    </source>
</evidence>
<feature type="transmembrane region" description="Helical" evidence="4">
    <location>
        <begin position="117"/>
        <end position="136"/>
    </location>
</feature>
<evidence type="ECO:0000256" key="1">
    <source>
        <dbReference type="ARBA" id="ARBA00022692"/>
    </source>
</evidence>
<keyword evidence="7" id="KW-1185">Reference proteome</keyword>
<feature type="transmembrane region" description="Helical" evidence="4">
    <location>
        <begin position="340"/>
        <end position="359"/>
    </location>
</feature>
<feature type="transmembrane region" description="Helical" evidence="4">
    <location>
        <begin position="299"/>
        <end position="320"/>
    </location>
</feature>
<dbReference type="InterPro" id="IPR052714">
    <property type="entry name" value="MFS_Exporter"/>
</dbReference>
<sequence length="399" mass="44335">MDGIQEMEGKEKIWNKNFIIACVANFLVACSFNLLMPTIPIYLSEVLEVPHSKIGIVLSSYAIALLLIRPFCGYWVDVYSRKPLFLLGLTVFIATFFGYYFATTVVFLVILRFIHGMSWGLATVSANTVAIDIIPASRRAEGIGYFGVNTNIAMAVAPYIAVMIYDSYGFQTLITCALFMGFLSILVVMFIQVPKRQRLDKIPPISLDRFLLLKSIPIFINQLFLAFGWGTLISYAVLYGKETGIQNAGIFFLFLAGGIVLSRVTSGRFVDRGHLHKVMVVALLVISLGFVGFALLHSIYFFCLSALLIGIGYGTLFPALQTMYINMAPGSKRGTANSTYLTGFDLGIGIGMLLGAYFGDHFGFEMMYLITAGFCLFALVYYWFISRPVFEKNKIQGNN</sequence>
<organism evidence="6 7">
    <name type="scientific">Moheibacter stercoris</name>
    <dbReference type="NCBI Taxonomy" id="1628251"/>
    <lineage>
        <taxon>Bacteria</taxon>
        <taxon>Pseudomonadati</taxon>
        <taxon>Bacteroidota</taxon>
        <taxon>Flavobacteriia</taxon>
        <taxon>Flavobacteriales</taxon>
        <taxon>Weeksellaceae</taxon>
        <taxon>Moheibacter</taxon>
    </lineage>
</organism>
<feature type="transmembrane region" description="Helical" evidence="4">
    <location>
        <begin position="365"/>
        <end position="384"/>
    </location>
</feature>
<feature type="transmembrane region" description="Helical" evidence="4">
    <location>
        <begin position="143"/>
        <end position="162"/>
    </location>
</feature>
<feature type="transmembrane region" description="Helical" evidence="4">
    <location>
        <begin position="54"/>
        <end position="72"/>
    </location>
</feature>
<dbReference type="CDD" id="cd17489">
    <property type="entry name" value="MFS_YfcJ_like"/>
    <property type="match status" value="1"/>
</dbReference>
<protein>
    <submittedName>
        <fullName evidence="6">MFS family permease</fullName>
    </submittedName>
</protein>
<feature type="transmembrane region" description="Helical" evidence="4">
    <location>
        <begin position="168"/>
        <end position="191"/>
    </location>
</feature>
<dbReference type="PROSITE" id="PS50850">
    <property type="entry name" value="MFS"/>
    <property type="match status" value="1"/>
</dbReference>
<dbReference type="EMBL" id="JBEPMO010000003">
    <property type="protein sequence ID" value="MET3731162.1"/>
    <property type="molecule type" value="Genomic_DNA"/>
</dbReference>
<evidence type="ECO:0000256" key="3">
    <source>
        <dbReference type="ARBA" id="ARBA00023136"/>
    </source>
</evidence>
<evidence type="ECO:0000313" key="6">
    <source>
        <dbReference type="EMBL" id="MET3731162.1"/>
    </source>
</evidence>
<proteinExistence type="predicted"/>
<accession>A0ABV2LUF7</accession>
<dbReference type="SUPFAM" id="SSF103473">
    <property type="entry name" value="MFS general substrate transporter"/>
    <property type="match status" value="1"/>
</dbReference>
<feature type="transmembrane region" description="Helical" evidence="4">
    <location>
        <begin position="274"/>
        <end position="293"/>
    </location>
</feature>
<keyword evidence="1 4" id="KW-0812">Transmembrane</keyword>
<feature type="transmembrane region" description="Helical" evidence="4">
    <location>
        <begin position="211"/>
        <end position="238"/>
    </location>
</feature>
<gene>
    <name evidence="6" type="ORF">ABID46_000729</name>
</gene>
<keyword evidence="2 4" id="KW-1133">Transmembrane helix</keyword>
<comment type="caution">
    <text evidence="6">The sequence shown here is derived from an EMBL/GenBank/DDBJ whole genome shotgun (WGS) entry which is preliminary data.</text>
</comment>
<dbReference type="InterPro" id="IPR020846">
    <property type="entry name" value="MFS_dom"/>
</dbReference>
<feature type="transmembrane region" description="Helical" evidence="4">
    <location>
        <begin position="18"/>
        <end position="42"/>
    </location>
</feature>
<name>A0ABV2LUF7_9FLAO</name>
<dbReference type="PANTHER" id="PTHR23531:SF1">
    <property type="entry name" value="QUINOLENE RESISTANCE PROTEIN NORA"/>
    <property type="match status" value="1"/>
</dbReference>
<keyword evidence="3 4" id="KW-0472">Membrane</keyword>
<dbReference type="Gene3D" id="1.20.1250.20">
    <property type="entry name" value="MFS general substrate transporter like domains"/>
    <property type="match status" value="1"/>
</dbReference>
<feature type="domain" description="Major facilitator superfamily (MFS) profile" evidence="5">
    <location>
        <begin position="17"/>
        <end position="390"/>
    </location>
</feature>
<evidence type="ECO:0000259" key="5">
    <source>
        <dbReference type="PROSITE" id="PS50850"/>
    </source>
</evidence>
<dbReference type="Proteomes" id="UP001549146">
    <property type="component" value="Unassembled WGS sequence"/>
</dbReference>
<evidence type="ECO:0000256" key="4">
    <source>
        <dbReference type="SAM" id="Phobius"/>
    </source>
</evidence>
<evidence type="ECO:0000256" key="2">
    <source>
        <dbReference type="ARBA" id="ARBA00022989"/>
    </source>
</evidence>
<dbReference type="RefSeq" id="WP_354507163.1">
    <property type="nucleotide sequence ID" value="NZ_JBEPMO010000003.1"/>
</dbReference>
<dbReference type="Pfam" id="PF07690">
    <property type="entry name" value="MFS_1"/>
    <property type="match status" value="1"/>
</dbReference>
<dbReference type="PANTHER" id="PTHR23531">
    <property type="entry name" value="QUINOLENE RESISTANCE PROTEIN NORA"/>
    <property type="match status" value="1"/>
</dbReference>
<feature type="transmembrane region" description="Helical" evidence="4">
    <location>
        <begin position="244"/>
        <end position="262"/>
    </location>
</feature>
<feature type="transmembrane region" description="Helical" evidence="4">
    <location>
        <begin position="84"/>
        <end position="111"/>
    </location>
</feature>
<dbReference type="InterPro" id="IPR011701">
    <property type="entry name" value="MFS"/>
</dbReference>
<dbReference type="InterPro" id="IPR036259">
    <property type="entry name" value="MFS_trans_sf"/>
</dbReference>
<reference evidence="6 7" key="1">
    <citation type="submission" date="2024-06" db="EMBL/GenBank/DDBJ databases">
        <title>Genomic Encyclopedia of Type Strains, Phase IV (KMG-IV): sequencing the most valuable type-strain genomes for metagenomic binning, comparative biology and taxonomic classification.</title>
        <authorList>
            <person name="Goeker M."/>
        </authorList>
    </citation>
    <scope>NUCLEOTIDE SEQUENCE [LARGE SCALE GENOMIC DNA]</scope>
    <source>
        <strain evidence="6 7">DSM 29388</strain>
    </source>
</reference>